<evidence type="ECO:0000313" key="1">
    <source>
        <dbReference type="EMBL" id="SBP35434.1"/>
    </source>
</evidence>
<proteinExistence type="predicted"/>
<feature type="non-terminal residue" evidence="1">
    <location>
        <position position="1"/>
    </location>
</feature>
<feature type="non-terminal residue" evidence="1">
    <location>
        <position position="36"/>
    </location>
</feature>
<dbReference type="EMBL" id="HADX01013202">
    <property type="protein sequence ID" value="SBP35434.1"/>
    <property type="molecule type" value="Transcribed_RNA"/>
</dbReference>
<protein>
    <submittedName>
        <fullName evidence="1">Uncharacterized protein</fullName>
    </submittedName>
</protein>
<name>A0A1A7YYX9_9TELE</name>
<reference evidence="1" key="1">
    <citation type="submission" date="2016-05" db="EMBL/GenBank/DDBJ databases">
        <authorList>
            <person name="Lavstsen T."/>
            <person name="Jespersen J.S."/>
        </authorList>
    </citation>
    <scope>NUCLEOTIDE SEQUENCE</scope>
    <source>
        <tissue evidence="1">Brain</tissue>
    </source>
</reference>
<gene>
    <name evidence="1" type="primary">LOC100637732</name>
</gene>
<sequence>RQNVSVNVCCPGELTEKHKLSFRPRPHYCMNIYPVS</sequence>
<organism evidence="1">
    <name type="scientific">Iconisemion striatum</name>
    <dbReference type="NCBI Taxonomy" id="60296"/>
    <lineage>
        <taxon>Eukaryota</taxon>
        <taxon>Metazoa</taxon>
        <taxon>Chordata</taxon>
        <taxon>Craniata</taxon>
        <taxon>Vertebrata</taxon>
        <taxon>Euteleostomi</taxon>
        <taxon>Actinopterygii</taxon>
        <taxon>Neopterygii</taxon>
        <taxon>Teleostei</taxon>
        <taxon>Neoteleostei</taxon>
        <taxon>Acanthomorphata</taxon>
        <taxon>Ovalentaria</taxon>
        <taxon>Atherinomorphae</taxon>
        <taxon>Cyprinodontiformes</taxon>
        <taxon>Nothobranchiidae</taxon>
        <taxon>Iconisemion</taxon>
    </lineage>
</organism>
<reference evidence="1" key="2">
    <citation type="submission" date="2016-06" db="EMBL/GenBank/DDBJ databases">
        <title>The genome of a short-lived fish provides insights into sex chromosome evolution and the genetic control of aging.</title>
        <authorList>
            <person name="Reichwald K."/>
            <person name="Felder M."/>
            <person name="Petzold A."/>
            <person name="Koch P."/>
            <person name="Groth M."/>
            <person name="Platzer M."/>
        </authorList>
    </citation>
    <scope>NUCLEOTIDE SEQUENCE</scope>
    <source>
        <tissue evidence="1">Brain</tissue>
    </source>
</reference>
<dbReference type="AlphaFoldDB" id="A0A1A7YYX9"/>
<accession>A0A1A7YYX9</accession>